<evidence type="ECO:0000256" key="1">
    <source>
        <dbReference type="ARBA" id="ARBA00023015"/>
    </source>
</evidence>
<dbReference type="Pfam" id="PF00440">
    <property type="entry name" value="TetR_N"/>
    <property type="match status" value="1"/>
</dbReference>
<evidence type="ECO:0000256" key="3">
    <source>
        <dbReference type="ARBA" id="ARBA00023163"/>
    </source>
</evidence>
<dbReference type="InterPro" id="IPR036271">
    <property type="entry name" value="Tet_transcr_reg_TetR-rel_C_sf"/>
</dbReference>
<dbReference type="RefSeq" id="WP_259621722.1">
    <property type="nucleotide sequence ID" value="NZ_JANYMP010000002.1"/>
</dbReference>
<evidence type="ECO:0000259" key="5">
    <source>
        <dbReference type="PROSITE" id="PS50977"/>
    </source>
</evidence>
<dbReference type="InterPro" id="IPR025996">
    <property type="entry name" value="MT1864/Rv1816-like_C"/>
</dbReference>
<dbReference type="PROSITE" id="PS50977">
    <property type="entry name" value="HTH_TETR_2"/>
    <property type="match status" value="1"/>
</dbReference>
<reference evidence="6" key="1">
    <citation type="submission" date="2022-08" db="EMBL/GenBank/DDBJ databases">
        <authorList>
            <person name="Tistechok S."/>
            <person name="Samborskyy M."/>
            <person name="Roman I."/>
        </authorList>
    </citation>
    <scope>NUCLEOTIDE SEQUENCE</scope>
    <source>
        <strain evidence="6">DSM 103496</strain>
    </source>
</reference>
<feature type="DNA-binding region" description="H-T-H motif" evidence="4">
    <location>
        <begin position="32"/>
        <end position="51"/>
    </location>
</feature>
<dbReference type="InterPro" id="IPR001647">
    <property type="entry name" value="HTH_TetR"/>
</dbReference>
<gene>
    <name evidence="6" type="ORF">NZH93_05050</name>
</gene>
<feature type="domain" description="HTH tetR-type" evidence="5">
    <location>
        <begin position="9"/>
        <end position="69"/>
    </location>
</feature>
<evidence type="ECO:0000313" key="6">
    <source>
        <dbReference type="EMBL" id="MCS7476212.1"/>
    </source>
</evidence>
<evidence type="ECO:0000313" key="7">
    <source>
        <dbReference type="Proteomes" id="UP001141259"/>
    </source>
</evidence>
<dbReference type="InterPro" id="IPR050109">
    <property type="entry name" value="HTH-type_TetR-like_transc_reg"/>
</dbReference>
<keyword evidence="1" id="KW-0805">Transcription regulation</keyword>
<dbReference type="EMBL" id="JANYMP010000002">
    <property type="protein sequence ID" value="MCS7476212.1"/>
    <property type="molecule type" value="Genomic_DNA"/>
</dbReference>
<organism evidence="6 7">
    <name type="scientific">Umezawaea endophytica</name>
    <dbReference type="NCBI Taxonomy" id="1654476"/>
    <lineage>
        <taxon>Bacteria</taxon>
        <taxon>Bacillati</taxon>
        <taxon>Actinomycetota</taxon>
        <taxon>Actinomycetes</taxon>
        <taxon>Pseudonocardiales</taxon>
        <taxon>Pseudonocardiaceae</taxon>
        <taxon>Umezawaea</taxon>
    </lineage>
</organism>
<dbReference type="Proteomes" id="UP001141259">
    <property type="component" value="Unassembled WGS sequence"/>
</dbReference>
<dbReference type="Pfam" id="PF13305">
    <property type="entry name" value="TetR_C_33"/>
    <property type="match status" value="1"/>
</dbReference>
<keyword evidence="3" id="KW-0804">Transcription</keyword>
<dbReference type="SUPFAM" id="SSF48498">
    <property type="entry name" value="Tetracyclin repressor-like, C-terminal domain"/>
    <property type="match status" value="1"/>
</dbReference>
<proteinExistence type="predicted"/>
<keyword evidence="2 4" id="KW-0238">DNA-binding</keyword>
<evidence type="ECO:0000256" key="2">
    <source>
        <dbReference type="ARBA" id="ARBA00023125"/>
    </source>
</evidence>
<accession>A0A9X2VHJ2</accession>
<comment type="caution">
    <text evidence="6">The sequence shown here is derived from an EMBL/GenBank/DDBJ whole genome shotgun (WGS) entry which is preliminary data.</text>
</comment>
<dbReference type="SUPFAM" id="SSF46689">
    <property type="entry name" value="Homeodomain-like"/>
    <property type="match status" value="1"/>
</dbReference>
<protein>
    <submittedName>
        <fullName evidence="6">WHG domain-containing protein</fullName>
    </submittedName>
</protein>
<dbReference type="AlphaFoldDB" id="A0A9X2VHJ2"/>
<dbReference type="InterPro" id="IPR009057">
    <property type="entry name" value="Homeodomain-like_sf"/>
</dbReference>
<sequence>MTPRQRAREQAMIDIKRIAREQLAVQGGAALSLRAIARELGIVSSAMYRYVPSRDELLTMLIEDAYNSLGDAAAAADETCERADLVGRWKAVGTAVRDWAVASPSEYALLYGSPVPGYAAPPERTVAPGSRVTLLLVGLVDAAESAYDGPNPPVPPTVRADLDGIREGLGVRADDDLLARAILAWTALFGLVSFELFGQFAGGVHDHAAHFDHQLDRLALLIGLSGPANMSV</sequence>
<dbReference type="PANTHER" id="PTHR30055">
    <property type="entry name" value="HTH-TYPE TRANSCRIPTIONAL REGULATOR RUTR"/>
    <property type="match status" value="1"/>
</dbReference>
<dbReference type="PANTHER" id="PTHR30055:SF243">
    <property type="entry name" value="HTH-TYPE TRANSCRIPTIONAL REGULATOR RV1816"/>
    <property type="match status" value="1"/>
</dbReference>
<keyword evidence="7" id="KW-1185">Reference proteome</keyword>
<dbReference type="GO" id="GO:0000976">
    <property type="term" value="F:transcription cis-regulatory region binding"/>
    <property type="evidence" value="ECO:0007669"/>
    <property type="project" value="TreeGrafter"/>
</dbReference>
<dbReference type="Gene3D" id="1.10.357.10">
    <property type="entry name" value="Tetracycline Repressor, domain 2"/>
    <property type="match status" value="1"/>
</dbReference>
<dbReference type="GO" id="GO:0003700">
    <property type="term" value="F:DNA-binding transcription factor activity"/>
    <property type="evidence" value="ECO:0007669"/>
    <property type="project" value="TreeGrafter"/>
</dbReference>
<evidence type="ECO:0000256" key="4">
    <source>
        <dbReference type="PROSITE-ProRule" id="PRU00335"/>
    </source>
</evidence>
<name>A0A9X2VHJ2_9PSEU</name>